<reference evidence="5" key="1">
    <citation type="submission" date="2020-10" db="EMBL/GenBank/DDBJ databases">
        <authorList>
            <person name="Gilroy R."/>
        </authorList>
    </citation>
    <scope>NUCLEOTIDE SEQUENCE</scope>
    <source>
        <strain evidence="5">CHK188-20938</strain>
    </source>
</reference>
<dbReference type="InterPro" id="IPR023210">
    <property type="entry name" value="NADP_OxRdtase_dom"/>
</dbReference>
<proteinExistence type="predicted"/>
<dbReference type="EMBL" id="DVOO01000030">
    <property type="protein sequence ID" value="HIV26238.1"/>
    <property type="molecule type" value="Genomic_DNA"/>
</dbReference>
<dbReference type="AlphaFoldDB" id="A0A9D1P433"/>
<dbReference type="CDD" id="cd19096">
    <property type="entry name" value="AKR_Fe-S_oxidoreductase"/>
    <property type="match status" value="1"/>
</dbReference>
<protein>
    <submittedName>
        <fullName evidence="5">Aldo/keto reductase</fullName>
    </submittedName>
</protein>
<keyword evidence="1" id="KW-0479">Metal-binding</keyword>
<dbReference type="InterPro" id="IPR017896">
    <property type="entry name" value="4Fe4S_Fe-S-bd"/>
</dbReference>
<dbReference type="SUPFAM" id="SSF46548">
    <property type="entry name" value="alpha-helical ferredoxin"/>
    <property type="match status" value="1"/>
</dbReference>
<dbReference type="SUPFAM" id="SSF51430">
    <property type="entry name" value="NAD(P)-linked oxidoreductase"/>
    <property type="match status" value="1"/>
</dbReference>
<dbReference type="InterPro" id="IPR017900">
    <property type="entry name" value="4Fe4S_Fe_S_CS"/>
</dbReference>
<accession>A0A9D1P433</accession>
<keyword evidence="2" id="KW-0408">Iron</keyword>
<dbReference type="Gene3D" id="3.20.20.100">
    <property type="entry name" value="NADP-dependent oxidoreductase domain"/>
    <property type="match status" value="1"/>
</dbReference>
<gene>
    <name evidence="5" type="ORF">IAB71_10755</name>
</gene>
<organism evidence="5 6">
    <name type="scientific">Candidatus Scatomonas pullistercoris</name>
    <dbReference type="NCBI Taxonomy" id="2840920"/>
    <lineage>
        <taxon>Bacteria</taxon>
        <taxon>Bacillati</taxon>
        <taxon>Bacillota</taxon>
        <taxon>Clostridia</taxon>
        <taxon>Lachnospirales</taxon>
        <taxon>Lachnospiraceae</taxon>
        <taxon>Lachnospiraceae incertae sedis</taxon>
        <taxon>Candidatus Scatomonas</taxon>
    </lineage>
</organism>
<name>A0A9D1P433_9FIRM</name>
<evidence type="ECO:0000256" key="1">
    <source>
        <dbReference type="ARBA" id="ARBA00022723"/>
    </source>
</evidence>
<evidence type="ECO:0000313" key="5">
    <source>
        <dbReference type="EMBL" id="HIV26238.1"/>
    </source>
</evidence>
<dbReference type="PANTHER" id="PTHR43312:SF2">
    <property type="entry name" value="OXIDOREDUCTASE"/>
    <property type="match status" value="1"/>
</dbReference>
<dbReference type="GO" id="GO:0051536">
    <property type="term" value="F:iron-sulfur cluster binding"/>
    <property type="evidence" value="ECO:0007669"/>
    <property type="project" value="UniProtKB-KW"/>
</dbReference>
<dbReference type="Pfam" id="PF13187">
    <property type="entry name" value="Fer4_9"/>
    <property type="match status" value="1"/>
</dbReference>
<keyword evidence="3" id="KW-0411">Iron-sulfur</keyword>
<dbReference type="Proteomes" id="UP000824169">
    <property type="component" value="Unassembled WGS sequence"/>
</dbReference>
<dbReference type="Pfam" id="PF00248">
    <property type="entry name" value="Aldo_ket_red"/>
    <property type="match status" value="1"/>
</dbReference>
<evidence type="ECO:0000256" key="2">
    <source>
        <dbReference type="ARBA" id="ARBA00023004"/>
    </source>
</evidence>
<dbReference type="PROSITE" id="PS00198">
    <property type="entry name" value="4FE4S_FER_1"/>
    <property type="match status" value="2"/>
</dbReference>
<evidence type="ECO:0000256" key="3">
    <source>
        <dbReference type="ARBA" id="ARBA00023014"/>
    </source>
</evidence>
<comment type="caution">
    <text evidence="5">The sequence shown here is derived from an EMBL/GenBank/DDBJ whole genome shotgun (WGS) entry which is preliminary data.</text>
</comment>
<dbReference type="PANTHER" id="PTHR43312">
    <property type="entry name" value="D-THREO-ALDOSE 1-DEHYDROGENASE"/>
    <property type="match status" value="1"/>
</dbReference>
<sequence>MKKEIDFGKRLAIGGLRLPVISDAVYRDGFFRDDSHVDEELFTKIVDKAMANGYNYFDTSWFYHGGNSERAIGNCVAARYPRDSFILSDKMPVKFMKKGSEMEPIFEEQLKKCQVDYFDFYLIHAISAETYNKWKDEGLFEFLVKKREEGKFREFGLSLHETPEFMDMILTEHPEVDFVMLQINYVDWNSPVIRSRELYETAVKHGKPVVVMEPCKGGTLANVPKEAEALMKAYNPDASIASWAYRWVASLPGVRVVAAGMPSMEFLEDNMKTFDHFVPLNEEEYKIIDQVVEILNQKTAIACTNCKYCEEKCPKHIPAGDYFGLYNEWRRQSESSGYNDVNTSALIYGNWIEHRPSAAECIDCKQCEKVCPQHLPVAKLLKEKIDGELWSCNPQAMLEKKVDKAEV</sequence>
<evidence type="ECO:0000313" key="6">
    <source>
        <dbReference type="Proteomes" id="UP000824169"/>
    </source>
</evidence>
<feature type="domain" description="4Fe-4S ferredoxin-type" evidence="4">
    <location>
        <begin position="352"/>
        <end position="381"/>
    </location>
</feature>
<reference evidence="5" key="2">
    <citation type="journal article" date="2021" name="PeerJ">
        <title>Extensive microbial diversity within the chicken gut microbiome revealed by metagenomics and culture.</title>
        <authorList>
            <person name="Gilroy R."/>
            <person name="Ravi A."/>
            <person name="Getino M."/>
            <person name="Pursley I."/>
            <person name="Horton D.L."/>
            <person name="Alikhan N.F."/>
            <person name="Baker D."/>
            <person name="Gharbi K."/>
            <person name="Hall N."/>
            <person name="Watson M."/>
            <person name="Adriaenssens E.M."/>
            <person name="Foster-Nyarko E."/>
            <person name="Jarju S."/>
            <person name="Secka A."/>
            <person name="Antonio M."/>
            <person name="Oren A."/>
            <person name="Chaudhuri R.R."/>
            <person name="La Ragione R."/>
            <person name="Hildebrand F."/>
            <person name="Pallen M.J."/>
        </authorList>
    </citation>
    <scope>NUCLEOTIDE SEQUENCE</scope>
    <source>
        <strain evidence="5">CHK188-20938</strain>
    </source>
</reference>
<dbReference type="GO" id="GO:0046872">
    <property type="term" value="F:metal ion binding"/>
    <property type="evidence" value="ECO:0007669"/>
    <property type="project" value="UniProtKB-KW"/>
</dbReference>
<dbReference type="InterPro" id="IPR053135">
    <property type="entry name" value="AKR2_Oxidoreductase"/>
</dbReference>
<dbReference type="InterPro" id="IPR036812">
    <property type="entry name" value="NAD(P)_OxRdtase_dom_sf"/>
</dbReference>
<evidence type="ECO:0000259" key="4">
    <source>
        <dbReference type="PROSITE" id="PS51379"/>
    </source>
</evidence>
<dbReference type="PROSITE" id="PS51379">
    <property type="entry name" value="4FE4S_FER_2"/>
    <property type="match status" value="1"/>
</dbReference>